<comment type="caution">
    <text evidence="3">The sequence shown here is derived from an EMBL/GenBank/DDBJ whole genome shotgun (WGS) entry which is preliminary data.</text>
</comment>
<evidence type="ECO:0000313" key="4">
    <source>
        <dbReference type="Proteomes" id="UP001159363"/>
    </source>
</evidence>
<sequence length="1285" mass="139394">MDKKLTSEELQLDSATKEPYLIHLFAEVGSTAQLPTRKARFVVSSVYGFVFVFGVAVAWRQRVLANLGRRQLSSVARAGSSNPGRGFLDPAQVHGYTSVVWRTRQLRHTKCSVYREQHIGEMALRFLRPGHADSLHVALAGDWLLRAAGDSLLVRLQAGKCRLQGADLRTAFRHAAINAVEFHGTHGQRRLIALKSKDLFADQWSDFVFSEANRVRLQAGSLLDFHTWESCMTMPLDYDFSRGSPVSPALGFRRRSILISFHSHQVSRSRCSEQPKSLHLHSSVDGALHEQCCGRKCYPRYAIGIKSLECRSAQGVVGYCAAAVIILHLFPCANHRIKMGWTAYSSPAHAPNVDIPQSYTTVNVAWSTAMNVLWYEVVCVCVCVRACCVATSAVLWSVVVAGKWCPRRDWQSPADARVSSDARRGVLYSSVFLGSPGEYNARETVVDARYRKQAETFLLSVAAAIGGTQLIPRAVSWARGENWLTAGRGGGGRGARLAWSKSVRNSCTVSIATVSTHPAPPGEEPLPPPSSSVGLPPSAGLPRRLECFLRTRSSVDPGSSLRARLETTTKKSAPPSLFHDLQSLPAGPAANKSRGKIWRWWEDSKRRRRCRASRGKDKAGRDEREEGRKRIAHRRADSSSTTVVSSQLAAQPWALHVPVGERTVNPLVSPHPHPPPTRGPRPHALIGPSITCRPHASASNWFPRNNPSSFTIPGAEFWCVHILLRTRGYSFLGEMPSSPSINFGVYGRCKVKADIRRHTRDGCGTGCPGGSAPCERGGVAESSPTAAVTSARTIEQRALSDPCSSGGWRQPTQGSLLASCLKAHSVPLVAAYVPSDVQGCLVRSNQLKLRFETFFVRSRFAGIEGKQRNSPLLGLRISYEHSTISSFLCEKDAWRPVDAQVKRRHAGARLLGGALCRWSDDGARAACHELVLGAEEDRAHLCSVGAASRRGEGDFHAVAARRAHHVAAGVYPQRTNNRGAPISGLPTSLAPARCIIQPASRAKDTRGPVLGSSGEWVFLCNKVLVLLAPGQTPPLSAIVTALGETIAFAAHEPKFTRALFGNIKVTRDLGGVVVRLLASHVGEPGSTPGGVAPRFSHVWESCRTMPLVGGFSRRYPISRRFPSGAAPYSPRFTLLDVNVVKAIVAGRGPLEAAGRGSSGENGSDDRVIGAGRGPHDIPAPRSLLTSMLSRSYACRSSSPSPHSSFLLTVLRMSLHMEPTQVYGAMVMAYVCRVGVCSTDQHASAVPLMSAAQLRRSPSFHLSVTMATETPASHDAIKGHFLTKNI</sequence>
<keyword evidence="2" id="KW-1133">Transmembrane helix</keyword>
<feature type="transmembrane region" description="Helical" evidence="2">
    <location>
        <begin position="41"/>
        <end position="59"/>
    </location>
</feature>
<gene>
    <name evidence="3" type="ORF">PR048_017058</name>
</gene>
<keyword evidence="2" id="KW-0812">Transmembrane</keyword>
<keyword evidence="2" id="KW-0472">Membrane</keyword>
<feature type="region of interest" description="Disordered" evidence="1">
    <location>
        <begin position="513"/>
        <end position="537"/>
    </location>
</feature>
<reference evidence="3 4" key="1">
    <citation type="submission" date="2023-02" db="EMBL/GenBank/DDBJ databases">
        <title>LHISI_Scaffold_Assembly.</title>
        <authorList>
            <person name="Stuart O.P."/>
            <person name="Cleave R."/>
            <person name="Magrath M.J.L."/>
            <person name="Mikheyev A.S."/>
        </authorList>
    </citation>
    <scope>NUCLEOTIDE SEQUENCE [LARGE SCALE GENOMIC DNA]</scope>
    <source>
        <strain evidence="3">Daus_M_001</strain>
        <tissue evidence="3">Leg muscle</tissue>
    </source>
</reference>
<keyword evidence="4" id="KW-1185">Reference proteome</keyword>
<evidence type="ECO:0000256" key="2">
    <source>
        <dbReference type="SAM" id="Phobius"/>
    </source>
</evidence>
<feature type="region of interest" description="Disordered" evidence="1">
    <location>
        <begin position="1151"/>
        <end position="1180"/>
    </location>
</feature>
<feature type="compositionally biased region" description="Basic and acidic residues" evidence="1">
    <location>
        <begin position="614"/>
        <end position="637"/>
    </location>
</feature>
<evidence type="ECO:0000313" key="3">
    <source>
        <dbReference type="EMBL" id="KAJ8880588.1"/>
    </source>
</evidence>
<evidence type="ECO:0000256" key="1">
    <source>
        <dbReference type="SAM" id="MobiDB-lite"/>
    </source>
</evidence>
<accession>A0ABQ9H8G9</accession>
<feature type="region of interest" description="Disordered" evidence="1">
    <location>
        <begin position="567"/>
        <end position="591"/>
    </location>
</feature>
<protein>
    <submittedName>
        <fullName evidence="3">Uncharacterized protein</fullName>
    </submittedName>
</protein>
<dbReference type="EMBL" id="JARBHB010000006">
    <property type="protein sequence ID" value="KAJ8880588.1"/>
    <property type="molecule type" value="Genomic_DNA"/>
</dbReference>
<proteinExistence type="predicted"/>
<feature type="compositionally biased region" description="Pro residues" evidence="1">
    <location>
        <begin position="518"/>
        <end position="530"/>
    </location>
</feature>
<dbReference type="Proteomes" id="UP001159363">
    <property type="component" value="Chromosome 5"/>
</dbReference>
<name>A0ABQ9H8G9_9NEOP</name>
<feature type="region of interest" description="Disordered" evidence="1">
    <location>
        <begin position="608"/>
        <end position="644"/>
    </location>
</feature>
<organism evidence="3 4">
    <name type="scientific">Dryococelus australis</name>
    <dbReference type="NCBI Taxonomy" id="614101"/>
    <lineage>
        <taxon>Eukaryota</taxon>
        <taxon>Metazoa</taxon>
        <taxon>Ecdysozoa</taxon>
        <taxon>Arthropoda</taxon>
        <taxon>Hexapoda</taxon>
        <taxon>Insecta</taxon>
        <taxon>Pterygota</taxon>
        <taxon>Neoptera</taxon>
        <taxon>Polyneoptera</taxon>
        <taxon>Phasmatodea</taxon>
        <taxon>Verophasmatodea</taxon>
        <taxon>Anareolatae</taxon>
        <taxon>Phasmatidae</taxon>
        <taxon>Eurycanthinae</taxon>
        <taxon>Dryococelus</taxon>
    </lineage>
</organism>